<accession>A0AAV9JSX3</accession>
<dbReference type="AlphaFoldDB" id="A0AAV9JSX3"/>
<dbReference type="Proteomes" id="UP001324427">
    <property type="component" value="Unassembled WGS sequence"/>
</dbReference>
<keyword evidence="3" id="KW-1185">Reference proteome</keyword>
<dbReference type="EMBL" id="JAVFHQ010000007">
    <property type="protein sequence ID" value="KAK4548510.1"/>
    <property type="molecule type" value="Genomic_DNA"/>
</dbReference>
<keyword evidence="1" id="KW-1133">Transmembrane helix</keyword>
<feature type="transmembrane region" description="Helical" evidence="1">
    <location>
        <begin position="72"/>
        <end position="95"/>
    </location>
</feature>
<organism evidence="2 3">
    <name type="scientific">Oleoguttula mirabilis</name>
    <dbReference type="NCBI Taxonomy" id="1507867"/>
    <lineage>
        <taxon>Eukaryota</taxon>
        <taxon>Fungi</taxon>
        <taxon>Dikarya</taxon>
        <taxon>Ascomycota</taxon>
        <taxon>Pezizomycotina</taxon>
        <taxon>Dothideomycetes</taxon>
        <taxon>Dothideomycetidae</taxon>
        <taxon>Mycosphaerellales</taxon>
        <taxon>Teratosphaeriaceae</taxon>
        <taxon>Oleoguttula</taxon>
    </lineage>
</organism>
<name>A0AAV9JSX3_9PEZI</name>
<protein>
    <submittedName>
        <fullName evidence="2">Uncharacterized protein</fullName>
    </submittedName>
</protein>
<proteinExistence type="predicted"/>
<feature type="transmembrane region" description="Helical" evidence="1">
    <location>
        <begin position="36"/>
        <end position="60"/>
    </location>
</feature>
<keyword evidence="1" id="KW-0472">Membrane</keyword>
<evidence type="ECO:0000313" key="2">
    <source>
        <dbReference type="EMBL" id="KAK4548510.1"/>
    </source>
</evidence>
<reference evidence="2 3" key="1">
    <citation type="submission" date="2021-11" db="EMBL/GenBank/DDBJ databases">
        <title>Black yeast isolated from Biological Soil Crust.</title>
        <authorList>
            <person name="Kurbessoian T."/>
        </authorList>
    </citation>
    <scope>NUCLEOTIDE SEQUENCE [LARGE SCALE GENOMIC DNA]</scope>
    <source>
        <strain evidence="2 3">CCFEE 5522</strain>
    </source>
</reference>
<evidence type="ECO:0000256" key="1">
    <source>
        <dbReference type="SAM" id="Phobius"/>
    </source>
</evidence>
<feature type="transmembrane region" description="Helical" evidence="1">
    <location>
        <begin position="115"/>
        <end position="136"/>
    </location>
</feature>
<comment type="caution">
    <text evidence="2">The sequence shown here is derived from an EMBL/GenBank/DDBJ whole genome shotgun (WGS) entry which is preliminary data.</text>
</comment>
<gene>
    <name evidence="2" type="ORF">LTR36_009420</name>
</gene>
<sequence>MEFGYPPLDLAATNGTRNGTYTTPTTSDIKHAGRELYTYLAIAAAALMLALLLITILALSRSLESCIASTPTRSTAVCLAALLLIGMSSAVHWSLVHIYTLPGFGAFRVSYTATYWLIGLGVTGLSLNVMAVTFWIMTLGHAVADLVHGESKCSAETAPPPAYAASPAVDGQAKFDGAGAGGAAWTHARTTAV</sequence>
<keyword evidence="1" id="KW-0812">Transmembrane</keyword>
<evidence type="ECO:0000313" key="3">
    <source>
        <dbReference type="Proteomes" id="UP001324427"/>
    </source>
</evidence>